<feature type="domain" description="FAD-binding FR-type" evidence="2">
    <location>
        <begin position="19"/>
        <end position="115"/>
    </location>
</feature>
<evidence type="ECO:0000259" key="2">
    <source>
        <dbReference type="PROSITE" id="PS51384"/>
    </source>
</evidence>
<dbReference type="EC" id="1.18.1.2" evidence="3"/>
<protein>
    <submittedName>
        <fullName evidence="3">Ferredoxin--NADP(+) reductase</fullName>
        <ecNumber evidence="3">1.18.1.2</ecNumber>
    </submittedName>
</protein>
<dbReference type="InterPro" id="IPR017938">
    <property type="entry name" value="Riboflavin_synthase-like_b-brl"/>
</dbReference>
<dbReference type="InterPro" id="IPR008333">
    <property type="entry name" value="Cbr1-like_FAD-bd_dom"/>
</dbReference>
<sequence length="258" mass="29613">MVEETSTASAGVPDLTPNPKFPTATLVERRDTTEDLMVIKLEVSEQFNFKPGQYCTLGLGKIERAYSIVSAPYEKNLEIFVELVLEGELTPKMWDLKLGDKMSVRPRAKGIFTMDRKMHHHFMLSTVTGLAPSMSMVRQYLHDGPEEAGENHVFYIMYGASYIDELTYDVEIQELADNHPDVVRFVPTISRPTEDRNFEWKGVTGRVNNIAEEYLVKFDLPKDDTKIYACGHPGMIEDVKEKLLPQGWNFIEERFWKP</sequence>
<dbReference type="PRINTS" id="PR00410">
    <property type="entry name" value="PHEHYDRXLASE"/>
</dbReference>
<dbReference type="AlphaFoldDB" id="A0A160VC31"/>
<dbReference type="InterPro" id="IPR001709">
    <property type="entry name" value="Flavoprot_Pyr_Nucl_cyt_Rdtase"/>
</dbReference>
<dbReference type="Gene3D" id="3.40.50.80">
    <property type="entry name" value="Nucleotide-binding domain of ferredoxin-NADP reductase (FNR) module"/>
    <property type="match status" value="1"/>
</dbReference>
<dbReference type="PANTHER" id="PTHR47878:SF2">
    <property type="entry name" value="OXIDOREDUCTASE FAD_NAD(P)-BINDING DOMAIN PROTEIN"/>
    <property type="match status" value="1"/>
</dbReference>
<feature type="region of interest" description="Disordered" evidence="1">
    <location>
        <begin position="1"/>
        <end position="22"/>
    </location>
</feature>
<dbReference type="SUPFAM" id="SSF63380">
    <property type="entry name" value="Riboflavin synthase domain-like"/>
    <property type="match status" value="1"/>
</dbReference>
<accession>A0A160VC31</accession>
<dbReference type="PROSITE" id="PS51384">
    <property type="entry name" value="FAD_FR"/>
    <property type="match status" value="1"/>
</dbReference>
<dbReference type="InterPro" id="IPR001433">
    <property type="entry name" value="OxRdtase_FAD/NAD-bd"/>
</dbReference>
<proteinExistence type="predicted"/>
<evidence type="ECO:0000256" key="1">
    <source>
        <dbReference type="SAM" id="MobiDB-lite"/>
    </source>
</evidence>
<dbReference type="SUPFAM" id="SSF52343">
    <property type="entry name" value="Ferredoxin reductase-like, C-terminal NADP-linked domain"/>
    <property type="match status" value="1"/>
</dbReference>
<reference evidence="3" key="1">
    <citation type="submission" date="2015-10" db="EMBL/GenBank/DDBJ databases">
        <authorList>
            <person name="Gilbert D.G."/>
        </authorList>
    </citation>
    <scope>NUCLEOTIDE SEQUENCE</scope>
</reference>
<dbReference type="PANTHER" id="PTHR47878">
    <property type="entry name" value="OXIDOREDUCTASE FAD/NAD(P)-BINDING DOMAIN PROTEIN"/>
    <property type="match status" value="1"/>
</dbReference>
<dbReference type="PRINTS" id="PR00371">
    <property type="entry name" value="FPNCR"/>
</dbReference>
<dbReference type="Pfam" id="PF00970">
    <property type="entry name" value="FAD_binding_6"/>
    <property type="match status" value="1"/>
</dbReference>
<gene>
    <name evidence="3" type="ORF">MGWOODY_Clf760</name>
</gene>
<dbReference type="Gene3D" id="2.40.30.10">
    <property type="entry name" value="Translation factors"/>
    <property type="match status" value="1"/>
</dbReference>
<name>A0A160VC31_9ZZZZ</name>
<dbReference type="InterPro" id="IPR051930">
    <property type="entry name" value="FNR_type-1"/>
</dbReference>
<dbReference type="InterPro" id="IPR039261">
    <property type="entry name" value="FNR_nucleotide-bd"/>
</dbReference>
<evidence type="ECO:0000313" key="3">
    <source>
        <dbReference type="EMBL" id="CUV04841.1"/>
    </source>
</evidence>
<dbReference type="InterPro" id="IPR017927">
    <property type="entry name" value="FAD-bd_FR_type"/>
</dbReference>
<dbReference type="GO" id="GO:0004324">
    <property type="term" value="F:ferredoxin-NADP+ reductase activity"/>
    <property type="evidence" value="ECO:0007669"/>
    <property type="project" value="UniProtKB-EC"/>
</dbReference>
<dbReference type="EMBL" id="FAXA01000246">
    <property type="protein sequence ID" value="CUV04841.1"/>
    <property type="molecule type" value="Genomic_DNA"/>
</dbReference>
<organism evidence="3">
    <name type="scientific">hydrothermal vent metagenome</name>
    <dbReference type="NCBI Taxonomy" id="652676"/>
    <lineage>
        <taxon>unclassified sequences</taxon>
        <taxon>metagenomes</taxon>
        <taxon>ecological metagenomes</taxon>
    </lineage>
</organism>
<dbReference type="Pfam" id="PF00175">
    <property type="entry name" value="NAD_binding_1"/>
    <property type="match status" value="1"/>
</dbReference>
<keyword evidence="3" id="KW-0560">Oxidoreductase</keyword>